<dbReference type="STRING" id="81972.D7MAB7"/>
<sequence>MTIYGLTILNALGAYYRPIPLAPAAIKLEAKGGDGGASWDDGGNFEGVRKIFIGLSENAIAFVKFMYYKDARMVYGDDHGNKTLFDDKEFELNYPVEYVTSVEGSYENKSGVITMLRFKTNNQTFPDIGIGTTSSFELVDNKIVGLYWKIK</sequence>
<proteinExistence type="inferred from homology"/>
<keyword evidence="2" id="KW-0430">Lectin</keyword>
<feature type="domain" description="Jacalin-type lectin" evidence="3">
    <location>
        <begin position="25"/>
        <end position="151"/>
    </location>
</feature>
<keyword evidence="5" id="KW-1185">Reference proteome</keyword>
<reference evidence="5" key="1">
    <citation type="journal article" date="2011" name="Nat. Genet.">
        <title>The Arabidopsis lyrata genome sequence and the basis of rapid genome size change.</title>
        <authorList>
            <person name="Hu T.T."/>
            <person name="Pattyn P."/>
            <person name="Bakker E.G."/>
            <person name="Cao J."/>
            <person name="Cheng J.-F."/>
            <person name="Clark R.M."/>
            <person name="Fahlgren N."/>
            <person name="Fawcett J.A."/>
            <person name="Grimwood J."/>
            <person name="Gundlach H."/>
            <person name="Haberer G."/>
            <person name="Hollister J.D."/>
            <person name="Ossowski S."/>
            <person name="Ottilar R.P."/>
            <person name="Salamov A.A."/>
            <person name="Schneeberger K."/>
            <person name="Spannagl M."/>
            <person name="Wang X."/>
            <person name="Yang L."/>
            <person name="Nasrallah M.E."/>
            <person name="Bergelson J."/>
            <person name="Carrington J.C."/>
            <person name="Gaut B.S."/>
            <person name="Schmutz J."/>
            <person name="Mayer K.F.X."/>
            <person name="Van de Peer Y."/>
            <person name="Grigoriev I.V."/>
            <person name="Nordborg M."/>
            <person name="Weigel D."/>
            <person name="Guo Y.-L."/>
        </authorList>
    </citation>
    <scope>NUCLEOTIDE SEQUENCE [LARGE SCALE GENOMIC DNA]</scope>
    <source>
        <strain evidence="5">cv. MN47</strain>
    </source>
</reference>
<organism evidence="5">
    <name type="scientific">Arabidopsis lyrata subsp. lyrata</name>
    <name type="common">Lyre-leaved rock-cress</name>
    <dbReference type="NCBI Taxonomy" id="81972"/>
    <lineage>
        <taxon>Eukaryota</taxon>
        <taxon>Viridiplantae</taxon>
        <taxon>Streptophyta</taxon>
        <taxon>Embryophyta</taxon>
        <taxon>Tracheophyta</taxon>
        <taxon>Spermatophyta</taxon>
        <taxon>Magnoliopsida</taxon>
        <taxon>eudicotyledons</taxon>
        <taxon>Gunneridae</taxon>
        <taxon>Pentapetalae</taxon>
        <taxon>rosids</taxon>
        <taxon>malvids</taxon>
        <taxon>Brassicales</taxon>
        <taxon>Brassicaceae</taxon>
        <taxon>Camelineae</taxon>
        <taxon>Arabidopsis</taxon>
    </lineage>
</organism>
<dbReference type="EMBL" id="GL348719">
    <property type="protein sequence ID" value="EFH46463.1"/>
    <property type="molecule type" value="Genomic_DNA"/>
</dbReference>
<dbReference type="PROSITE" id="PS51752">
    <property type="entry name" value="JACALIN_LECTIN"/>
    <property type="match status" value="1"/>
</dbReference>
<dbReference type="InterPro" id="IPR033734">
    <property type="entry name" value="Jacalin-like_lectin_dom_plant"/>
</dbReference>
<dbReference type="PANTHER" id="PTHR47293">
    <property type="entry name" value="JACALIN-RELATED LECTIN 3"/>
    <property type="match status" value="1"/>
</dbReference>
<accession>D7MAB7</accession>
<dbReference type="Pfam" id="PF01419">
    <property type="entry name" value="Jacalin"/>
    <property type="match status" value="1"/>
</dbReference>
<dbReference type="HOGENOM" id="CLU_019384_1_1_1"/>
<evidence type="ECO:0000313" key="4">
    <source>
        <dbReference type="EMBL" id="EFH46463.1"/>
    </source>
</evidence>
<evidence type="ECO:0000256" key="1">
    <source>
        <dbReference type="ARBA" id="ARBA00006568"/>
    </source>
</evidence>
<dbReference type="Proteomes" id="UP000008694">
    <property type="component" value="Unassembled WGS sequence"/>
</dbReference>
<dbReference type="SUPFAM" id="SSF51101">
    <property type="entry name" value="Mannose-binding lectins"/>
    <property type="match status" value="1"/>
</dbReference>
<dbReference type="SMART" id="SM00915">
    <property type="entry name" value="Jacalin"/>
    <property type="match status" value="1"/>
</dbReference>
<dbReference type="FunFam" id="2.100.10.30:FF:000001">
    <property type="entry name" value="Jacalin-related lectin 33"/>
    <property type="match status" value="1"/>
</dbReference>
<dbReference type="InterPro" id="IPR036404">
    <property type="entry name" value="Jacalin-like_lectin_dom_sf"/>
</dbReference>
<protein>
    <recommendedName>
        <fullName evidence="3">Jacalin-type lectin domain-containing protein</fullName>
    </recommendedName>
</protein>
<evidence type="ECO:0000256" key="2">
    <source>
        <dbReference type="ARBA" id="ARBA00022734"/>
    </source>
</evidence>
<dbReference type="PANTHER" id="PTHR47293:SF58">
    <property type="entry name" value="JACALIN-RELATED LECTIN 22-RELATED"/>
    <property type="match status" value="1"/>
</dbReference>
<name>D7MAB7_ARALL</name>
<dbReference type="AlphaFoldDB" id="D7MAB7"/>
<dbReference type="Gramene" id="fgenesh1_pg.C_scaffold_7002353">
    <property type="protein sequence ID" value="fgenesh1_pg.C_scaffold_7002353"/>
    <property type="gene ID" value="fgenesh1_pg.C_scaffold_7002353"/>
</dbReference>
<dbReference type="eggNOG" id="ENOG502SCUZ">
    <property type="taxonomic scope" value="Eukaryota"/>
</dbReference>
<evidence type="ECO:0000313" key="5">
    <source>
        <dbReference type="Proteomes" id="UP000008694"/>
    </source>
</evidence>
<comment type="similarity">
    <text evidence="1">Belongs to the jacalin lectin family.</text>
</comment>
<dbReference type="CDD" id="cd09612">
    <property type="entry name" value="Jacalin"/>
    <property type="match status" value="1"/>
</dbReference>
<gene>
    <name evidence="4" type="ORF">ARALYDRAFT_355180</name>
</gene>
<dbReference type="Gene3D" id="2.100.10.30">
    <property type="entry name" value="Jacalin-like lectin domain"/>
    <property type="match status" value="1"/>
</dbReference>
<dbReference type="InterPro" id="IPR001229">
    <property type="entry name" value="Jacalin-like_lectin_dom"/>
</dbReference>
<dbReference type="GO" id="GO:0030246">
    <property type="term" value="F:carbohydrate binding"/>
    <property type="evidence" value="ECO:0007669"/>
    <property type="project" value="UniProtKB-KW"/>
</dbReference>
<evidence type="ECO:0000259" key="3">
    <source>
        <dbReference type="PROSITE" id="PS51752"/>
    </source>
</evidence>